<dbReference type="Gene3D" id="3.60.10.10">
    <property type="entry name" value="Endonuclease/exonuclease/phosphatase"/>
    <property type="match status" value="1"/>
</dbReference>
<dbReference type="InterPro" id="IPR036691">
    <property type="entry name" value="Endo/exonu/phosph_ase_sf"/>
</dbReference>
<proteinExistence type="predicted"/>
<organism evidence="1 2">
    <name type="scientific">Cardamine amara subsp. amara</name>
    <dbReference type="NCBI Taxonomy" id="228776"/>
    <lineage>
        <taxon>Eukaryota</taxon>
        <taxon>Viridiplantae</taxon>
        <taxon>Streptophyta</taxon>
        <taxon>Embryophyta</taxon>
        <taxon>Tracheophyta</taxon>
        <taxon>Spermatophyta</taxon>
        <taxon>Magnoliopsida</taxon>
        <taxon>eudicotyledons</taxon>
        <taxon>Gunneridae</taxon>
        <taxon>Pentapetalae</taxon>
        <taxon>rosids</taxon>
        <taxon>malvids</taxon>
        <taxon>Brassicales</taxon>
        <taxon>Brassicaceae</taxon>
        <taxon>Cardamineae</taxon>
        <taxon>Cardamine</taxon>
    </lineage>
</organism>
<keyword evidence="2" id="KW-1185">Reference proteome</keyword>
<dbReference type="SUPFAM" id="SSF56219">
    <property type="entry name" value="DNase I-like"/>
    <property type="match status" value="1"/>
</dbReference>
<protein>
    <submittedName>
        <fullName evidence="1">Uncharacterized protein</fullName>
    </submittedName>
</protein>
<gene>
    <name evidence="1" type="ORF">V5N11_014810</name>
</gene>
<comment type="caution">
    <text evidence="1">The sequence shown here is derived from an EMBL/GenBank/DDBJ whole genome shotgun (WGS) entry which is preliminary data.</text>
</comment>
<accession>A0ABD1A4T3</accession>
<evidence type="ECO:0000313" key="2">
    <source>
        <dbReference type="Proteomes" id="UP001558713"/>
    </source>
</evidence>
<dbReference type="EMBL" id="JBANAX010000583">
    <property type="protein sequence ID" value="KAL1201847.1"/>
    <property type="molecule type" value="Genomic_DNA"/>
</dbReference>
<name>A0ABD1A4T3_CARAN</name>
<reference evidence="1 2" key="1">
    <citation type="submission" date="2024-04" db="EMBL/GenBank/DDBJ databases">
        <title>Genome assembly C_amara_ONT_v2.</title>
        <authorList>
            <person name="Yant L."/>
            <person name="Moore C."/>
            <person name="Slenker M."/>
        </authorList>
    </citation>
    <scope>NUCLEOTIDE SEQUENCE [LARGE SCALE GENOMIC DNA]</scope>
    <source>
        <tissue evidence="1">Leaf</tissue>
    </source>
</reference>
<dbReference type="AlphaFoldDB" id="A0ABD1A4T3"/>
<evidence type="ECO:0000313" key="1">
    <source>
        <dbReference type="EMBL" id="KAL1201847.1"/>
    </source>
</evidence>
<sequence>MKVFCWNLRGLNSQSRQHFVKEWIFKNKPLVGAFLETHVAGSNASTILASTVPGWRVDCNYSEAENGRIWIVWDPAISVFIYRKTAQLILCGIHDSSTHVSISVAFIYGFNTEIQRRRLHL</sequence>
<dbReference type="Proteomes" id="UP001558713">
    <property type="component" value="Unassembled WGS sequence"/>
</dbReference>